<keyword evidence="7" id="KW-0809">Transit peptide</keyword>
<comment type="subcellular location">
    <subcellularLocation>
        <location evidence="1">Plastid</location>
        <location evidence="1">Chloroplast</location>
    </subcellularLocation>
</comment>
<sequence>MLLPAPHFHTFIIPSSSSSSFLFPFHFPKSKTLTPSKFIIRSSSSNNSRTLSQSAIQRIADKIQSLGITTDQSISTATKTTSSTSTAGEIFVPLPHNLPKHRVGHTIDQSWSTPENPVPVVGKGIEKLSENEVERQRLERKKAREEKKKNRVPTLAELSLTDAEILRLRQLGFEVNQKKQKINVGKAGITEGIVNRIHEQWRRSEVVSIVSEDLCRINMKRTHDLLEIG</sequence>
<evidence type="ECO:0000256" key="5">
    <source>
        <dbReference type="ARBA" id="ARBA00022737"/>
    </source>
</evidence>
<keyword evidence="6 10" id="KW-0694">RNA-binding</keyword>
<dbReference type="PANTHER" id="PTHR31846">
    <property type="entry name" value="CRS1 / YHBY (CRM) DOMAIN-CONTAINING PROTEIN"/>
    <property type="match status" value="1"/>
</dbReference>
<dbReference type="GO" id="GO:1990904">
    <property type="term" value="C:ribonucleoprotein complex"/>
    <property type="evidence" value="ECO:0007669"/>
    <property type="project" value="UniProtKB-KW"/>
</dbReference>
<protein>
    <recommendedName>
        <fullName evidence="11">CRM domain-containing protein</fullName>
    </recommendedName>
</protein>
<dbReference type="OrthoDB" id="1737969at2759"/>
<organism evidence="12 13">
    <name type="scientific">Trifolium subterraneum</name>
    <name type="common">Subterranean clover</name>
    <dbReference type="NCBI Taxonomy" id="3900"/>
    <lineage>
        <taxon>Eukaryota</taxon>
        <taxon>Viridiplantae</taxon>
        <taxon>Streptophyta</taxon>
        <taxon>Embryophyta</taxon>
        <taxon>Tracheophyta</taxon>
        <taxon>Spermatophyta</taxon>
        <taxon>Magnoliopsida</taxon>
        <taxon>eudicotyledons</taxon>
        <taxon>Gunneridae</taxon>
        <taxon>Pentapetalae</taxon>
        <taxon>rosids</taxon>
        <taxon>fabids</taxon>
        <taxon>Fabales</taxon>
        <taxon>Fabaceae</taxon>
        <taxon>Papilionoideae</taxon>
        <taxon>50 kb inversion clade</taxon>
        <taxon>NPAAA clade</taxon>
        <taxon>Hologalegina</taxon>
        <taxon>IRL clade</taxon>
        <taxon>Trifolieae</taxon>
        <taxon>Trifolium</taxon>
    </lineage>
</organism>
<dbReference type="GO" id="GO:0006397">
    <property type="term" value="P:mRNA processing"/>
    <property type="evidence" value="ECO:0007669"/>
    <property type="project" value="UniProtKB-KW"/>
</dbReference>
<gene>
    <name evidence="12" type="ORF">TSUD_283200</name>
</gene>
<dbReference type="InterPro" id="IPR001890">
    <property type="entry name" value="RNA-binding_CRM"/>
</dbReference>
<evidence type="ECO:0000256" key="6">
    <source>
        <dbReference type="ARBA" id="ARBA00022884"/>
    </source>
</evidence>
<dbReference type="GO" id="GO:0009507">
    <property type="term" value="C:chloroplast"/>
    <property type="evidence" value="ECO:0007669"/>
    <property type="project" value="UniProtKB-SubCell"/>
</dbReference>
<keyword evidence="2" id="KW-0150">Chloroplast</keyword>
<evidence type="ECO:0000313" key="12">
    <source>
        <dbReference type="EMBL" id="GAU50589.1"/>
    </source>
</evidence>
<evidence type="ECO:0000256" key="3">
    <source>
        <dbReference type="ARBA" id="ARBA00022640"/>
    </source>
</evidence>
<dbReference type="EMBL" id="DF974811">
    <property type="protein sequence ID" value="GAU50589.1"/>
    <property type="molecule type" value="Genomic_DNA"/>
</dbReference>
<evidence type="ECO:0000256" key="1">
    <source>
        <dbReference type="ARBA" id="ARBA00004229"/>
    </source>
</evidence>
<evidence type="ECO:0000256" key="2">
    <source>
        <dbReference type="ARBA" id="ARBA00022528"/>
    </source>
</evidence>
<keyword evidence="9" id="KW-0687">Ribonucleoprotein</keyword>
<evidence type="ECO:0000256" key="7">
    <source>
        <dbReference type="ARBA" id="ARBA00022946"/>
    </source>
</evidence>
<keyword evidence="4" id="KW-0507">mRNA processing</keyword>
<keyword evidence="5" id="KW-0677">Repeat</keyword>
<feature type="domain" description="CRM" evidence="11">
    <location>
        <begin position="158"/>
        <end position="229"/>
    </location>
</feature>
<proteinExistence type="predicted"/>
<evidence type="ECO:0000256" key="8">
    <source>
        <dbReference type="ARBA" id="ARBA00023187"/>
    </source>
</evidence>
<evidence type="ECO:0000256" key="4">
    <source>
        <dbReference type="ARBA" id="ARBA00022664"/>
    </source>
</evidence>
<dbReference type="InterPro" id="IPR045278">
    <property type="entry name" value="CRS1/CFM2/CFM3"/>
</dbReference>
<evidence type="ECO:0000256" key="9">
    <source>
        <dbReference type="ARBA" id="ARBA00023274"/>
    </source>
</evidence>
<accession>A0A2Z6PST1</accession>
<keyword evidence="13" id="KW-1185">Reference proteome</keyword>
<dbReference type="Gene3D" id="3.30.110.60">
    <property type="entry name" value="YhbY-like"/>
    <property type="match status" value="1"/>
</dbReference>
<name>A0A2Z6PST1_TRISU</name>
<dbReference type="AlphaFoldDB" id="A0A2Z6PST1"/>
<dbReference type="InterPro" id="IPR035920">
    <property type="entry name" value="YhbY-like_sf"/>
</dbReference>
<dbReference type="PROSITE" id="PS51295">
    <property type="entry name" value="CRM"/>
    <property type="match status" value="1"/>
</dbReference>
<keyword evidence="8" id="KW-0508">mRNA splicing</keyword>
<evidence type="ECO:0000256" key="10">
    <source>
        <dbReference type="PROSITE-ProRule" id="PRU00626"/>
    </source>
</evidence>
<evidence type="ECO:0000259" key="11">
    <source>
        <dbReference type="PROSITE" id="PS51295"/>
    </source>
</evidence>
<dbReference type="Proteomes" id="UP000242715">
    <property type="component" value="Unassembled WGS sequence"/>
</dbReference>
<dbReference type="Pfam" id="PF01985">
    <property type="entry name" value="CRS1_YhbY"/>
    <property type="match status" value="1"/>
</dbReference>
<reference evidence="13" key="1">
    <citation type="journal article" date="2017" name="Front. Plant Sci.">
        <title>Climate Clever Clovers: New Paradigm to Reduce the Environmental Footprint of Ruminants by Breeding Low Methanogenic Forages Utilizing Haplotype Variation.</title>
        <authorList>
            <person name="Kaur P."/>
            <person name="Appels R."/>
            <person name="Bayer P.E."/>
            <person name="Keeble-Gagnere G."/>
            <person name="Wang J."/>
            <person name="Hirakawa H."/>
            <person name="Shirasawa K."/>
            <person name="Vercoe P."/>
            <person name="Stefanova K."/>
            <person name="Durmic Z."/>
            <person name="Nichols P."/>
            <person name="Revell C."/>
            <person name="Isobe S.N."/>
            <person name="Edwards D."/>
            <person name="Erskine W."/>
        </authorList>
    </citation>
    <scope>NUCLEOTIDE SEQUENCE [LARGE SCALE GENOMIC DNA]</scope>
    <source>
        <strain evidence="13">cv. Daliak</strain>
    </source>
</reference>
<keyword evidence="3" id="KW-0934">Plastid</keyword>
<dbReference type="PANTHER" id="PTHR31846:SF20">
    <property type="entry name" value="CRM-DOMAIN CONTAINING FACTOR CFM2, CHLOROPLASTIC"/>
    <property type="match status" value="1"/>
</dbReference>
<dbReference type="GO" id="GO:0003729">
    <property type="term" value="F:mRNA binding"/>
    <property type="evidence" value="ECO:0007669"/>
    <property type="project" value="InterPro"/>
</dbReference>
<dbReference type="SUPFAM" id="SSF75471">
    <property type="entry name" value="YhbY-like"/>
    <property type="match status" value="1"/>
</dbReference>
<evidence type="ECO:0000313" key="13">
    <source>
        <dbReference type="Proteomes" id="UP000242715"/>
    </source>
</evidence>
<dbReference type="GO" id="GO:0000373">
    <property type="term" value="P:Group II intron splicing"/>
    <property type="evidence" value="ECO:0007669"/>
    <property type="project" value="UniProtKB-ARBA"/>
</dbReference>